<reference evidence="1 2" key="1">
    <citation type="journal article" date="2022" name="Nat. Plants">
        <title>Genomes of leafy and leafless Platanthera orchids illuminate the evolution of mycoheterotrophy.</title>
        <authorList>
            <person name="Li M.H."/>
            <person name="Liu K.W."/>
            <person name="Li Z."/>
            <person name="Lu H.C."/>
            <person name="Ye Q.L."/>
            <person name="Zhang D."/>
            <person name="Wang J.Y."/>
            <person name="Li Y.F."/>
            <person name="Zhong Z.M."/>
            <person name="Liu X."/>
            <person name="Yu X."/>
            <person name="Liu D.K."/>
            <person name="Tu X.D."/>
            <person name="Liu B."/>
            <person name="Hao Y."/>
            <person name="Liao X.Y."/>
            <person name="Jiang Y.T."/>
            <person name="Sun W.H."/>
            <person name="Chen J."/>
            <person name="Chen Y.Q."/>
            <person name="Ai Y."/>
            <person name="Zhai J.W."/>
            <person name="Wu S.S."/>
            <person name="Zhou Z."/>
            <person name="Hsiao Y.Y."/>
            <person name="Wu W.L."/>
            <person name="Chen Y.Y."/>
            <person name="Lin Y.F."/>
            <person name="Hsu J.L."/>
            <person name="Li C.Y."/>
            <person name="Wang Z.W."/>
            <person name="Zhao X."/>
            <person name="Zhong W.Y."/>
            <person name="Ma X.K."/>
            <person name="Ma L."/>
            <person name="Huang J."/>
            <person name="Chen G.Z."/>
            <person name="Huang M.Z."/>
            <person name="Huang L."/>
            <person name="Peng D.H."/>
            <person name="Luo Y.B."/>
            <person name="Zou S.Q."/>
            <person name="Chen S.P."/>
            <person name="Lan S."/>
            <person name="Tsai W.C."/>
            <person name="Van de Peer Y."/>
            <person name="Liu Z.J."/>
        </authorList>
    </citation>
    <scope>NUCLEOTIDE SEQUENCE [LARGE SCALE GENOMIC DNA]</scope>
    <source>
        <strain evidence="1">Lor288</strain>
    </source>
</reference>
<evidence type="ECO:0000313" key="1">
    <source>
        <dbReference type="EMBL" id="KAK8968022.1"/>
    </source>
</evidence>
<evidence type="ECO:0008006" key="3">
    <source>
        <dbReference type="Google" id="ProtNLM"/>
    </source>
</evidence>
<organism evidence="1 2">
    <name type="scientific">Platanthera guangdongensis</name>
    <dbReference type="NCBI Taxonomy" id="2320717"/>
    <lineage>
        <taxon>Eukaryota</taxon>
        <taxon>Viridiplantae</taxon>
        <taxon>Streptophyta</taxon>
        <taxon>Embryophyta</taxon>
        <taxon>Tracheophyta</taxon>
        <taxon>Spermatophyta</taxon>
        <taxon>Magnoliopsida</taxon>
        <taxon>Liliopsida</taxon>
        <taxon>Asparagales</taxon>
        <taxon>Orchidaceae</taxon>
        <taxon>Orchidoideae</taxon>
        <taxon>Orchideae</taxon>
        <taxon>Orchidinae</taxon>
        <taxon>Platanthera</taxon>
    </lineage>
</organism>
<keyword evidence="2" id="KW-1185">Reference proteome</keyword>
<dbReference type="Proteomes" id="UP001412067">
    <property type="component" value="Unassembled WGS sequence"/>
</dbReference>
<name>A0ABR2MUZ2_9ASPA</name>
<sequence length="72" mass="8487">MTVHVLGLTTSSSGCKRNWSTFELVNSYKKREIDYHKRVNDLVFIKFNATIKTWSMEYKRDLIAAKTLMIEK</sequence>
<gene>
    <name evidence="1" type="ORF">KSP40_PGU018235</name>
</gene>
<proteinExistence type="predicted"/>
<protein>
    <recommendedName>
        <fullName evidence="3">HAT C-terminal dimerisation domain-containing protein</fullName>
    </recommendedName>
</protein>
<dbReference type="EMBL" id="JBBWWR010000004">
    <property type="protein sequence ID" value="KAK8968022.1"/>
    <property type="molecule type" value="Genomic_DNA"/>
</dbReference>
<comment type="caution">
    <text evidence="1">The sequence shown here is derived from an EMBL/GenBank/DDBJ whole genome shotgun (WGS) entry which is preliminary data.</text>
</comment>
<accession>A0ABR2MUZ2</accession>
<evidence type="ECO:0000313" key="2">
    <source>
        <dbReference type="Proteomes" id="UP001412067"/>
    </source>
</evidence>